<feature type="transmembrane region" description="Helical" evidence="1">
    <location>
        <begin position="28"/>
        <end position="48"/>
    </location>
</feature>
<evidence type="ECO:0000313" key="3">
    <source>
        <dbReference type="Proteomes" id="UP000017131"/>
    </source>
</evidence>
<keyword evidence="1" id="KW-0472">Membrane</keyword>
<keyword evidence="1" id="KW-1133">Transmembrane helix</keyword>
<dbReference type="EMBL" id="AXDY01000002">
    <property type="protein sequence ID" value="ERS94479.1"/>
    <property type="molecule type" value="Genomic_DNA"/>
</dbReference>
<name>A0ABP2YWQ6_STASI</name>
<sequence>MITRLLYIFIAFFINSAITFYLTDIGTMMNSLLKSMSISMIIVFLFYYTKLMMETKGE</sequence>
<feature type="transmembrane region" description="Helical" evidence="1">
    <location>
        <begin position="5"/>
        <end position="22"/>
    </location>
</feature>
<dbReference type="Proteomes" id="UP000017131">
    <property type="component" value="Unassembled WGS sequence"/>
</dbReference>
<keyword evidence="1" id="KW-0812">Transmembrane</keyword>
<organism evidence="2 3">
    <name type="scientific">Staphylococcus simulans UMC-CNS-990</name>
    <dbReference type="NCBI Taxonomy" id="1405498"/>
    <lineage>
        <taxon>Bacteria</taxon>
        <taxon>Bacillati</taxon>
        <taxon>Bacillota</taxon>
        <taxon>Bacilli</taxon>
        <taxon>Bacillales</taxon>
        <taxon>Staphylococcaceae</taxon>
        <taxon>Staphylococcus</taxon>
    </lineage>
</organism>
<proteinExistence type="predicted"/>
<evidence type="ECO:0000313" key="2">
    <source>
        <dbReference type="EMBL" id="ERS94479.1"/>
    </source>
</evidence>
<dbReference type="RefSeq" id="WP_002479814.1">
    <property type="nucleotide sequence ID" value="NZ_AXDY01000002.1"/>
</dbReference>
<dbReference type="GeneID" id="77330723"/>
<gene>
    <name evidence="2" type="ORF">SSIM_03190</name>
</gene>
<protein>
    <submittedName>
        <fullName evidence="2">Uncharacterized protein</fullName>
    </submittedName>
</protein>
<reference evidence="2 3" key="1">
    <citation type="journal article" date="2013" name="Genome Announc.">
        <title>Draft Genome Sequence of Staphylococcus simulans UMC-CNS-990, Isolated from a Case of Chronic Bovine Mastitis.</title>
        <authorList>
            <person name="Calcutt M.J."/>
            <person name="Foecking M.F."/>
            <person name="Hsieh H.Y."/>
            <person name="Perry J."/>
            <person name="Stewart G.C."/>
            <person name="Middleton J.R."/>
        </authorList>
    </citation>
    <scope>NUCLEOTIDE SEQUENCE [LARGE SCALE GENOMIC DNA]</scope>
    <source>
        <strain evidence="2 3">UMC-CNS-990</strain>
    </source>
</reference>
<evidence type="ECO:0000256" key="1">
    <source>
        <dbReference type="SAM" id="Phobius"/>
    </source>
</evidence>
<accession>A0ABP2YWQ6</accession>
<comment type="caution">
    <text evidence="2">The sequence shown here is derived from an EMBL/GenBank/DDBJ whole genome shotgun (WGS) entry which is preliminary data.</text>
</comment>
<keyword evidence="3" id="KW-1185">Reference proteome</keyword>